<proteinExistence type="predicted"/>
<dbReference type="GeneID" id="32308914"/>
<dbReference type="RefSeq" id="WP_066034100.1">
    <property type="nucleotide sequence ID" value="NZ_CP016907.1"/>
</dbReference>
<dbReference type="Proteomes" id="UP000093276">
    <property type="component" value="Chromosome"/>
</dbReference>
<sequence>MNQKYLNSNTRYIFLFLISVMTINCKKSETYINEYTLTETVKRSTKITIELHKKLETDSATTFPVVDKLCEVTNKNQILDFEKVFANGKRTDYCCCPDINYSINFYQNEEKEYFALYHVDTTQLKNKVRIFETGYQYSYIVDKNIWKKYLSKINESH</sequence>
<evidence type="ECO:0000313" key="2">
    <source>
        <dbReference type="Proteomes" id="UP000093276"/>
    </source>
</evidence>
<organism evidence="1 2">
    <name type="scientific">Flavobacterium anhuiense</name>
    <dbReference type="NCBI Taxonomy" id="459526"/>
    <lineage>
        <taxon>Bacteria</taxon>
        <taxon>Pseudomonadati</taxon>
        <taxon>Bacteroidota</taxon>
        <taxon>Flavobacteriia</taxon>
        <taxon>Flavobacteriales</taxon>
        <taxon>Flavobacteriaceae</taxon>
        <taxon>Flavobacterium</taxon>
    </lineage>
</organism>
<gene>
    <name evidence="1" type="ORF">BB050_03041</name>
</gene>
<evidence type="ECO:0000313" key="1">
    <source>
        <dbReference type="EMBL" id="AOC96131.1"/>
    </source>
</evidence>
<name>A0AAC9D3Q3_9FLAO</name>
<reference evidence="1 2" key="1">
    <citation type="submission" date="2016-08" db="EMBL/GenBank/DDBJ databases">
        <title>Complete genome sequence of Flavobacterium johnsoniae strain GSE09, a volatile-producing biocontrol agent isolated from cucumber (Cucumis sativus).</title>
        <authorList>
            <person name="Jeong J.-J."/>
            <person name="Oh J.Y."/>
            <person name="Jim Y.J."/>
            <person name="Sang M.K."/>
            <person name="Kim K.D."/>
        </authorList>
    </citation>
    <scope>NUCLEOTIDE SEQUENCE [LARGE SCALE GENOMIC DNA]</scope>
    <source>
        <strain evidence="1 2">GSE09</strain>
    </source>
</reference>
<dbReference type="AlphaFoldDB" id="A0AAC9D3Q3"/>
<dbReference type="EMBL" id="CP016907">
    <property type="protein sequence ID" value="AOC96131.1"/>
    <property type="molecule type" value="Genomic_DNA"/>
</dbReference>
<protein>
    <submittedName>
        <fullName evidence="1">Uncharacterized protein</fullName>
    </submittedName>
</protein>
<accession>A0AAC9D3Q3</accession>
<dbReference type="KEGG" id="fjg:BB050_03041"/>